<dbReference type="PRINTS" id="PR00455">
    <property type="entry name" value="HTHTETR"/>
</dbReference>
<dbReference type="EMBL" id="JAOANI010000029">
    <property type="protein sequence ID" value="MCT7360981.1"/>
    <property type="molecule type" value="Genomic_DNA"/>
</dbReference>
<reference evidence="6" key="2">
    <citation type="submission" date="2022-08" db="EMBL/GenBank/DDBJ databases">
        <authorList>
            <person name="Dong C."/>
        </authorList>
    </citation>
    <scope>NUCLEOTIDE SEQUENCE</scope>
    <source>
        <strain evidence="6">59MF3M-4</strain>
    </source>
</reference>
<evidence type="ECO:0000313" key="6">
    <source>
        <dbReference type="EMBL" id="MCT7360981.1"/>
    </source>
</evidence>
<evidence type="ECO:0000313" key="7">
    <source>
        <dbReference type="Proteomes" id="UP001147830"/>
    </source>
</evidence>
<evidence type="ECO:0000256" key="4">
    <source>
        <dbReference type="PROSITE-ProRule" id="PRU00335"/>
    </source>
</evidence>
<comment type="caution">
    <text evidence="6">The sequence shown here is derived from an EMBL/GenBank/DDBJ whole genome shotgun (WGS) entry which is preliminary data.</text>
</comment>
<protein>
    <submittedName>
        <fullName evidence="6">TetR/AcrR family transcriptional regulator</fullName>
    </submittedName>
</protein>
<dbReference type="SUPFAM" id="SSF46689">
    <property type="entry name" value="Homeodomain-like"/>
    <property type="match status" value="1"/>
</dbReference>
<dbReference type="InterPro" id="IPR009057">
    <property type="entry name" value="Homeodomain-like_sf"/>
</dbReference>
<dbReference type="PANTHER" id="PTHR30055:SF234">
    <property type="entry name" value="HTH-TYPE TRANSCRIPTIONAL REGULATOR BETI"/>
    <property type="match status" value="1"/>
</dbReference>
<evidence type="ECO:0000256" key="3">
    <source>
        <dbReference type="ARBA" id="ARBA00023163"/>
    </source>
</evidence>
<feature type="DNA-binding region" description="H-T-H motif" evidence="4">
    <location>
        <begin position="115"/>
        <end position="134"/>
    </location>
</feature>
<keyword evidence="1" id="KW-0805">Transcription regulation</keyword>
<evidence type="ECO:0000256" key="1">
    <source>
        <dbReference type="ARBA" id="ARBA00023015"/>
    </source>
</evidence>
<accession>A0A9X2WIA1</accession>
<evidence type="ECO:0000259" key="5">
    <source>
        <dbReference type="PROSITE" id="PS50977"/>
    </source>
</evidence>
<dbReference type="InterPro" id="IPR050109">
    <property type="entry name" value="HTH-type_TetR-like_transc_reg"/>
</dbReference>
<organism evidence="6 7">
    <name type="scientific">Thalassolituus pacificus</name>
    <dbReference type="NCBI Taxonomy" id="2975440"/>
    <lineage>
        <taxon>Bacteria</taxon>
        <taxon>Pseudomonadati</taxon>
        <taxon>Pseudomonadota</taxon>
        <taxon>Gammaproteobacteria</taxon>
        <taxon>Oceanospirillales</taxon>
        <taxon>Oceanospirillaceae</taxon>
        <taxon>Thalassolituus</taxon>
    </lineage>
</organism>
<proteinExistence type="predicted"/>
<dbReference type="Proteomes" id="UP001147830">
    <property type="component" value="Unassembled WGS sequence"/>
</dbReference>
<dbReference type="Gene3D" id="1.10.357.10">
    <property type="entry name" value="Tetracycline Repressor, domain 2"/>
    <property type="match status" value="1"/>
</dbReference>
<name>A0A9X2WIA1_9GAMM</name>
<dbReference type="GO" id="GO:0000976">
    <property type="term" value="F:transcription cis-regulatory region binding"/>
    <property type="evidence" value="ECO:0007669"/>
    <property type="project" value="TreeGrafter"/>
</dbReference>
<gene>
    <name evidence="6" type="ORF">NYR02_18305</name>
</gene>
<sequence length="324" mass="35987">MKWLLKYSFPEWLHSLRHQIEQILRPERIQSLCQATSATAPLIADKCLWMASESNSGGDNTPLFPLFSAKPGSGSKTDCPLGLRKSKAEKIAEREQQFLDIAHELLNRDGFADFSMDKLVRASGYSKGTLYNHFSSKEDCLSGLCLRGMAMMEDMFSRAAAFDGTLREKILAMNVAYHLYASLQPTLSLAVLSAKTPSFTEKTSAARSELIDACDLRITRIVDDVYRNAIEQGDLQDHPELTVELMAFISWSQAFGLNALMTTACDITAVSRAMGTNVALISCNVLLDGMGFKPLSSEWDYQASWERVERDVFAPEMAQLGALK</sequence>
<dbReference type="Gene3D" id="1.10.10.60">
    <property type="entry name" value="Homeodomain-like"/>
    <property type="match status" value="1"/>
</dbReference>
<reference evidence="6" key="1">
    <citation type="journal article" date="2022" name="Front. Microbiol.">
        <title>Genome-based taxonomic rearrangement of Oceanobacter-related bacteria including the description of Thalassolituus hydrocarbonoclasticus sp. nov. and Thalassolituus pacificus sp. nov. and emended description of the genus Thalassolituus.</title>
        <authorList>
            <person name="Dong C."/>
            <person name="Wei L."/>
            <person name="Wang J."/>
            <person name="Lai Q."/>
            <person name="Huang Z."/>
            <person name="Shao Z."/>
        </authorList>
    </citation>
    <scope>NUCLEOTIDE SEQUENCE</scope>
    <source>
        <strain evidence="6">59MF3M-4</strain>
    </source>
</reference>
<feature type="domain" description="HTH tetR-type" evidence="5">
    <location>
        <begin position="92"/>
        <end position="152"/>
    </location>
</feature>
<keyword evidence="7" id="KW-1185">Reference proteome</keyword>
<keyword evidence="3" id="KW-0804">Transcription</keyword>
<dbReference type="RefSeq" id="WP_260977812.1">
    <property type="nucleotide sequence ID" value="NZ_JAOANI010000029.1"/>
</dbReference>
<dbReference type="PANTHER" id="PTHR30055">
    <property type="entry name" value="HTH-TYPE TRANSCRIPTIONAL REGULATOR RUTR"/>
    <property type="match status" value="1"/>
</dbReference>
<dbReference type="GO" id="GO:0003700">
    <property type="term" value="F:DNA-binding transcription factor activity"/>
    <property type="evidence" value="ECO:0007669"/>
    <property type="project" value="TreeGrafter"/>
</dbReference>
<dbReference type="InterPro" id="IPR001647">
    <property type="entry name" value="HTH_TetR"/>
</dbReference>
<dbReference type="AlphaFoldDB" id="A0A9X2WIA1"/>
<keyword evidence="2 4" id="KW-0238">DNA-binding</keyword>
<evidence type="ECO:0000256" key="2">
    <source>
        <dbReference type="ARBA" id="ARBA00023125"/>
    </source>
</evidence>
<dbReference type="Pfam" id="PF00440">
    <property type="entry name" value="TetR_N"/>
    <property type="match status" value="1"/>
</dbReference>
<dbReference type="PROSITE" id="PS50977">
    <property type="entry name" value="HTH_TETR_2"/>
    <property type="match status" value="1"/>
</dbReference>